<evidence type="ECO:0000256" key="1">
    <source>
        <dbReference type="SAM" id="MobiDB-lite"/>
    </source>
</evidence>
<feature type="region of interest" description="Disordered" evidence="1">
    <location>
        <begin position="129"/>
        <end position="149"/>
    </location>
</feature>
<evidence type="ECO:0000313" key="3">
    <source>
        <dbReference type="EMBL" id="KIE09898.1"/>
    </source>
</evidence>
<keyword evidence="3" id="KW-0378">Hydrolase</keyword>
<dbReference type="GO" id="GO:0004386">
    <property type="term" value="F:helicase activity"/>
    <property type="evidence" value="ECO:0007669"/>
    <property type="project" value="UniProtKB-KW"/>
</dbReference>
<dbReference type="CDD" id="cd18785">
    <property type="entry name" value="SF2_C"/>
    <property type="match status" value="1"/>
</dbReference>
<dbReference type="InterPro" id="IPR027417">
    <property type="entry name" value="P-loop_NTPase"/>
</dbReference>
<dbReference type="InterPro" id="IPR001650">
    <property type="entry name" value="Helicase_C-like"/>
</dbReference>
<feature type="compositionally biased region" description="Basic and acidic residues" evidence="1">
    <location>
        <begin position="817"/>
        <end position="827"/>
    </location>
</feature>
<keyword evidence="3" id="KW-0347">Helicase</keyword>
<comment type="caution">
    <text evidence="3">The sequence shown here is derived from an EMBL/GenBank/DDBJ whole genome shotgun (WGS) entry which is preliminary data.</text>
</comment>
<dbReference type="PROSITE" id="PS51194">
    <property type="entry name" value="HELICASE_CTER"/>
    <property type="match status" value="1"/>
</dbReference>
<organism evidence="3">
    <name type="scientific">Tolypothrix bouteillei VB521301</name>
    <dbReference type="NCBI Taxonomy" id="1479485"/>
    <lineage>
        <taxon>Bacteria</taxon>
        <taxon>Bacillati</taxon>
        <taxon>Cyanobacteriota</taxon>
        <taxon>Cyanophyceae</taxon>
        <taxon>Nostocales</taxon>
        <taxon>Tolypothrichaceae</taxon>
        <taxon>Tolypothrix</taxon>
    </lineage>
</organism>
<dbReference type="NCBIfam" id="NF038325">
    <property type="entry name" value="DISARM_DrmAS"/>
    <property type="match status" value="1"/>
</dbReference>
<feature type="region of interest" description="Disordered" evidence="1">
    <location>
        <begin position="85"/>
        <end position="104"/>
    </location>
</feature>
<reference evidence="3" key="1">
    <citation type="journal article" date="2015" name="Genome Announc.">
        <title>Draft Genome Sequence of Tolypothrix boutellei Strain VB521301.</title>
        <authorList>
            <person name="Chandrababunaidu M.M."/>
            <person name="Singh D."/>
            <person name="Sen D."/>
            <person name="Bhan S."/>
            <person name="Das S."/>
            <person name="Gupta A."/>
            <person name="Adhikary S.P."/>
            <person name="Tripathy S."/>
        </authorList>
    </citation>
    <scope>NUCLEOTIDE SEQUENCE</scope>
    <source>
        <strain evidence="3">VB521301</strain>
    </source>
</reference>
<dbReference type="EMBL" id="JHEG02000053">
    <property type="protein sequence ID" value="KIE09898.1"/>
    <property type="molecule type" value="Genomic_DNA"/>
</dbReference>
<sequence length="1305" mass="146412">MNIITLPPFLPGELNLSVINQQLKERTAQLDWSAVVSAPESQLAILLEGLDASDDADWLGINDAISDNIATELLRYFEKKAQATPKKHRASKKKVIPPTERQGELLETQYVPSQEKGNLLEPQFVPTTRTVVSEKPTEETTQKPQLERPSDYQLRVELEQAILNDLLGPAGGEEEELDEDNVRDRYLIGLLAPQQRYITPEQQDELAVAGKGTVEEGSTEVSTVSTETMFPSSFGMTFCVSASAANLQVTAGWGHYDRKESETLRKKDDTPKRVWKRRQIREISPPIPLVEGKIDNWRVHDDFPSVFVQGRIRKQNNGDWIVSLFLVNGQMEPAKSKDVAWLFQAELSVKSADSKHPDIFLKRHQPRQALKLDPIVYAEEQMMAMLYRRKIEFAIGHGVSVRVQTAPGVTERAIKLSTSVVPVYEVPKTTPPKASEIPELAGLVLDMKELSQTPTAELAAKLGSLVTAYAKWIGDEEQRISDPNEGLADYQDAAKEAIANCKLALERIEQGLTLLQTDEKAAEAFRFMNQAMHLQRIHSLYSEQVRRGEEADLDKIPNPTWYPFQLAFILLNLPSITDLHHPDRSHETQAIADLLWFPTGGGKTEAYLGLTAYTIGLRRLQGVVAGRSGEYGVTVLMRYTLRLLTLQQFQRATALICACESIRRQDERKWGQEPFRIGLWVGQRTTPNHTDQSEEFCKQARGQYQNSATGSPHQLTNCPWCGTKINSGQNITVETVKNGRGRTIIYCGDSLGRCLFGERQSKGEGLPILVVDEEIYRRLPTLLIATVDKFAQMPWKGEVQMLFGQVDGYCDRHGFRSSDLEDSDSHPKKGQFPAAKTKPSQLLRPPDLIIQDELHLISGPLGTLVGLYETAVDELAGWEVNGKKVRPKVIASTATIRQAQSQVNNLFLRKVRVFPPQGLDVKDNFFSRQRKPGPGNPGRRYLGICATGRRLKVALIRVYVAILSASQSLYEKYGSYADPWMTLVGYFNSIRELGGTRRLVEDDIRSRLSKMDNRGLAKRLRVILEELTSRRDSTDIPKILDQLETPFDPEREAKIKASRKAGQKVDQLEPIDVLLATNMISVGVDVRRLGIMAVAGQPKNTAEYIQATSRVGRTYPGLVVTVYNWARPRDLSHYERFEHYHATFYQHVEALSLTPFAPRAIDRGLAALFVALVRLAGREFNGNDKAGRIERNHPYIQAAIDAIAKRAQLIAGNDTRDLVKQTLEAKLDTWLNTAQNREGGSILKYDATRDGVSVPLLQSPGRGLWQDFTCLNSLRNVEPTVGLILQDTIADESDRRPQTMKELPK</sequence>
<name>A0A0C1R218_9CYAN</name>
<feature type="domain" description="Helicase C-terminal" evidence="2">
    <location>
        <begin position="1003"/>
        <end position="1152"/>
    </location>
</feature>
<dbReference type="Pfam" id="PF00271">
    <property type="entry name" value="Helicase_C"/>
    <property type="match status" value="1"/>
</dbReference>
<dbReference type="STRING" id="1479485.DA73_0224490"/>
<feature type="compositionally biased region" description="Basic and acidic residues" evidence="1">
    <location>
        <begin position="135"/>
        <end position="149"/>
    </location>
</feature>
<keyword evidence="3" id="KW-0067">ATP-binding</keyword>
<accession>A0A0C1R218</accession>
<dbReference type="OrthoDB" id="713315at2"/>
<dbReference type="SUPFAM" id="SSF52540">
    <property type="entry name" value="P-loop containing nucleoside triphosphate hydrolases"/>
    <property type="match status" value="1"/>
</dbReference>
<feature type="region of interest" description="Disordered" evidence="1">
    <location>
        <begin position="817"/>
        <end position="839"/>
    </location>
</feature>
<gene>
    <name evidence="3" type="ORF">DA73_0224490</name>
</gene>
<proteinExistence type="predicted"/>
<evidence type="ECO:0000259" key="2">
    <source>
        <dbReference type="PROSITE" id="PS51194"/>
    </source>
</evidence>
<keyword evidence="3" id="KW-0547">Nucleotide-binding</keyword>
<dbReference type="Gene3D" id="3.40.50.300">
    <property type="entry name" value="P-loop containing nucleotide triphosphate hydrolases"/>
    <property type="match status" value="1"/>
</dbReference>
<feature type="compositionally biased region" description="Basic residues" evidence="1">
    <location>
        <begin position="85"/>
        <end position="95"/>
    </location>
</feature>
<protein>
    <submittedName>
        <fullName evidence="3">Helicase</fullName>
    </submittedName>
</protein>